<dbReference type="GO" id="GO:0009279">
    <property type="term" value="C:cell outer membrane"/>
    <property type="evidence" value="ECO:0007669"/>
    <property type="project" value="UniProtKB-SubCell"/>
</dbReference>
<evidence type="ECO:0008006" key="10">
    <source>
        <dbReference type="Google" id="ProtNLM"/>
    </source>
</evidence>
<accession>A0A2Z4LPD9</accession>
<dbReference type="SUPFAM" id="SSF48452">
    <property type="entry name" value="TPR-like"/>
    <property type="match status" value="1"/>
</dbReference>
<evidence type="ECO:0000256" key="1">
    <source>
        <dbReference type="ARBA" id="ARBA00004442"/>
    </source>
</evidence>
<dbReference type="AlphaFoldDB" id="A0A2Z4LPD9"/>
<comment type="subcellular location">
    <subcellularLocation>
        <location evidence="1">Cell outer membrane</location>
    </subcellularLocation>
</comment>
<keyword evidence="9" id="KW-1185">Reference proteome</keyword>
<dbReference type="Proteomes" id="UP000248536">
    <property type="component" value="Chromosome"/>
</dbReference>
<evidence type="ECO:0000259" key="6">
    <source>
        <dbReference type="Pfam" id="PF07980"/>
    </source>
</evidence>
<dbReference type="EMBL" id="CP030104">
    <property type="protein sequence ID" value="AWX43633.1"/>
    <property type="molecule type" value="Genomic_DNA"/>
</dbReference>
<organism evidence="8 9">
    <name type="scientific">Flagellimonas maritima</name>
    <dbReference type="NCBI Taxonomy" id="1383885"/>
    <lineage>
        <taxon>Bacteria</taxon>
        <taxon>Pseudomonadati</taxon>
        <taxon>Bacteroidota</taxon>
        <taxon>Flavobacteriia</taxon>
        <taxon>Flavobacteriales</taxon>
        <taxon>Flavobacteriaceae</taxon>
        <taxon>Flagellimonas</taxon>
    </lineage>
</organism>
<dbReference type="InterPro" id="IPR012944">
    <property type="entry name" value="SusD_RagB_dom"/>
</dbReference>
<protein>
    <recommendedName>
        <fullName evidence="10">RagB/SusD family nutrient uptake outer membrane protein</fullName>
    </recommendedName>
</protein>
<dbReference type="Gene3D" id="1.25.40.390">
    <property type="match status" value="1"/>
</dbReference>
<evidence type="ECO:0000313" key="8">
    <source>
        <dbReference type="EMBL" id="AWX43633.1"/>
    </source>
</evidence>
<evidence type="ECO:0000259" key="7">
    <source>
        <dbReference type="Pfam" id="PF14322"/>
    </source>
</evidence>
<dbReference type="InterPro" id="IPR011990">
    <property type="entry name" value="TPR-like_helical_dom_sf"/>
</dbReference>
<name>A0A2Z4LPD9_9FLAO</name>
<dbReference type="Pfam" id="PF14322">
    <property type="entry name" value="SusD-like_3"/>
    <property type="match status" value="1"/>
</dbReference>
<evidence type="ECO:0000313" key="9">
    <source>
        <dbReference type="Proteomes" id="UP000248536"/>
    </source>
</evidence>
<keyword evidence="5" id="KW-0998">Cell outer membrane</keyword>
<dbReference type="InterPro" id="IPR033985">
    <property type="entry name" value="SusD-like_N"/>
</dbReference>
<keyword evidence="4" id="KW-0472">Membrane</keyword>
<dbReference type="KEGG" id="spon:HME9304_00624"/>
<sequence>MKKVKNNKNRKLAFPAPFLRCDPLGHYPILLVVMFLLMGCSDFVEVEAPKNILISETVFNDSATVESALANLYYDMREQGMVAGTYGLTPVLGMYSDELDYYGFNADYTQLFQHNVLSNNTIILDWWKQAYHLIYGANDIIKGVVASDVLTPDETKVFKGQALFVRAYIHSLLVSLFGDVPYIKTTDYRENNIVSRMPQIEVYENIISDLEESIALLEGVDTISPDRVLPDDFVAKALLARVYLYVQNWEKTASLATVLINAFQLETDLDRVFLKGSQETLWQLRADADFPKNTREAVQMIIQTIPGQTYALTDDLLGVFENGDLRLDHWVGSQSDSDNTITLYYAHKYKAGLNETESLEYSILFRLAEQFLIRAEARVHMEDILGARTDLDVIRNRAGLPNTTANTENDLLEAILRERRVELFTEQGHRWFDLKRTDNAGSILGAIKPNWQETHTLLPIPETEFEANPKLLPQNPGY</sequence>
<feature type="domain" description="RagB/SusD" evidence="6">
    <location>
        <begin position="318"/>
        <end position="478"/>
    </location>
</feature>
<dbReference type="Pfam" id="PF07980">
    <property type="entry name" value="SusD_RagB"/>
    <property type="match status" value="1"/>
</dbReference>
<proteinExistence type="inferred from homology"/>
<reference evidence="8 9" key="1">
    <citation type="submission" date="2018-06" db="EMBL/GenBank/DDBJ databases">
        <title>Spongiibacterium sp. HME9304 Genome sequencing and assembly.</title>
        <authorList>
            <person name="Kang H."/>
            <person name="Kim H."/>
            <person name="Joh K."/>
        </authorList>
    </citation>
    <scope>NUCLEOTIDE SEQUENCE [LARGE SCALE GENOMIC DNA]</scope>
    <source>
        <strain evidence="8 9">HME9304</strain>
    </source>
</reference>
<gene>
    <name evidence="8" type="ORF">HME9304_00624</name>
</gene>
<keyword evidence="3" id="KW-0732">Signal</keyword>
<evidence type="ECO:0000256" key="3">
    <source>
        <dbReference type="ARBA" id="ARBA00022729"/>
    </source>
</evidence>
<feature type="domain" description="SusD-like N-terminal" evidence="7">
    <location>
        <begin position="63"/>
        <end position="244"/>
    </location>
</feature>
<evidence type="ECO:0000256" key="2">
    <source>
        <dbReference type="ARBA" id="ARBA00006275"/>
    </source>
</evidence>
<dbReference type="CDD" id="cd08977">
    <property type="entry name" value="SusD"/>
    <property type="match status" value="1"/>
</dbReference>
<evidence type="ECO:0000256" key="5">
    <source>
        <dbReference type="ARBA" id="ARBA00023237"/>
    </source>
</evidence>
<evidence type="ECO:0000256" key="4">
    <source>
        <dbReference type="ARBA" id="ARBA00023136"/>
    </source>
</evidence>
<comment type="similarity">
    <text evidence="2">Belongs to the SusD family.</text>
</comment>